<dbReference type="RefSeq" id="WP_141272272.1">
    <property type="nucleotide sequence ID" value="NZ_BJLH01000014.1"/>
</dbReference>
<protein>
    <submittedName>
        <fullName evidence="1">Uncharacterized protein</fullName>
    </submittedName>
</protein>
<dbReference type="Proteomes" id="UP000318242">
    <property type="component" value="Unassembled WGS sequence"/>
</dbReference>
<gene>
    <name evidence="1" type="ORF">VCO01S_31170</name>
</gene>
<evidence type="ECO:0000313" key="2">
    <source>
        <dbReference type="Proteomes" id="UP000318242"/>
    </source>
</evidence>
<reference evidence="1 2" key="1">
    <citation type="submission" date="2019-06" db="EMBL/GenBank/DDBJ databases">
        <title>Whole genome shotgun sequence of Vibrio comitans NBRC 102076.</title>
        <authorList>
            <person name="Hosoyama A."/>
            <person name="Uohara A."/>
            <person name="Ohji S."/>
            <person name="Ichikawa N."/>
        </authorList>
    </citation>
    <scope>NUCLEOTIDE SEQUENCE [LARGE SCALE GENOMIC DNA]</scope>
    <source>
        <strain evidence="1 2">NBRC 102076</strain>
    </source>
</reference>
<dbReference type="AlphaFoldDB" id="A0A4Y3ISS4"/>
<proteinExistence type="predicted"/>
<evidence type="ECO:0000313" key="1">
    <source>
        <dbReference type="EMBL" id="GEA61924.1"/>
    </source>
</evidence>
<name>A0A4Y3ISS4_9VIBR</name>
<accession>A0A4Y3ISS4</accession>
<organism evidence="1 2">
    <name type="scientific">Vibrio comitans NBRC 102076</name>
    <dbReference type="NCBI Taxonomy" id="1219078"/>
    <lineage>
        <taxon>Bacteria</taxon>
        <taxon>Pseudomonadati</taxon>
        <taxon>Pseudomonadota</taxon>
        <taxon>Gammaproteobacteria</taxon>
        <taxon>Vibrionales</taxon>
        <taxon>Vibrionaceae</taxon>
        <taxon>Vibrio</taxon>
    </lineage>
</organism>
<dbReference type="OrthoDB" id="5917218at2"/>
<sequence>MELLGGAATIIGLIYNFKSGRDAKSDREYHDFLNWLQENRYQNIRTQIEGNSELVRGVDGLLQENHDAVMSKLNFIEDSVAGIAAGLSGLSTIAHVIRPSAELSEQALRILKNFVESKASFILELKTLGGGGEGYMIAGGDRRSLGITEPIFVDDDFDALCRLGLITAGYNSSGSKKFTITRNAHKYVAQMNAK</sequence>
<comment type="caution">
    <text evidence="1">The sequence shown here is derived from an EMBL/GenBank/DDBJ whole genome shotgun (WGS) entry which is preliminary data.</text>
</comment>
<dbReference type="EMBL" id="BJLH01000014">
    <property type="protein sequence ID" value="GEA61924.1"/>
    <property type="molecule type" value="Genomic_DNA"/>
</dbReference>
<keyword evidence="2" id="KW-1185">Reference proteome</keyword>